<proteinExistence type="predicted"/>
<organism evidence="2 3">
    <name type="scientific">Plectonema cf. radiosum LEGE 06105</name>
    <dbReference type="NCBI Taxonomy" id="945769"/>
    <lineage>
        <taxon>Bacteria</taxon>
        <taxon>Bacillati</taxon>
        <taxon>Cyanobacteriota</taxon>
        <taxon>Cyanophyceae</taxon>
        <taxon>Oscillatoriophycideae</taxon>
        <taxon>Oscillatoriales</taxon>
        <taxon>Microcoleaceae</taxon>
        <taxon>Plectonema</taxon>
    </lineage>
</organism>
<feature type="region of interest" description="Disordered" evidence="1">
    <location>
        <begin position="115"/>
        <end position="150"/>
    </location>
</feature>
<sequence>MLKHLLLSGWFRVQPFLKYVLVVILIAPLVGASGHSSSAKQSHLTKVVAENPELESSVLIEVPIASEYKLSQPQAVKTLTPEVDSETVRMAAVIQPKIIHPNTVELESLTIETLTGEEEAASSNSSSLKRDPFTEVELAPPGVSSPVVPEKLSRSEMKLVQRLKAVKTQSSENSSLKASKVIALRRNLIPQPTDAPVSEEPQESELSQEDPIGSPHPIPWKWITATQESVSTTTGSGVRYYRSIPVISPDGRYSIYSRVKLEVKPQMHESRVSSVLFVEDRRTNQLKVVSSTSALIDPLLEGKKMQSEGKGYLPGKIGVLVPVGWSENGERFLARKFEGLFNTAHATDEALIWNRQKNQANTVVPSQKNHQYDIAILLGWSKNTPDNVVFQAGEMGQETWPTITVANDGKTVSTQELDQPTNFGRKATDVWAGPQVAYQ</sequence>
<dbReference type="EMBL" id="JADEWL010000095">
    <property type="protein sequence ID" value="MBE9215318.1"/>
    <property type="molecule type" value="Genomic_DNA"/>
</dbReference>
<keyword evidence="3" id="KW-1185">Reference proteome</keyword>
<reference evidence="2" key="1">
    <citation type="submission" date="2020-10" db="EMBL/GenBank/DDBJ databases">
        <authorList>
            <person name="Castelo-Branco R."/>
            <person name="Eusebio N."/>
            <person name="Adriana R."/>
            <person name="Vieira A."/>
            <person name="Brugerolle De Fraissinette N."/>
            <person name="Rezende De Castro R."/>
            <person name="Schneider M.P."/>
            <person name="Vasconcelos V."/>
            <person name="Leao P.N."/>
        </authorList>
    </citation>
    <scope>NUCLEOTIDE SEQUENCE</scope>
    <source>
        <strain evidence="2">LEGE 06105</strain>
    </source>
</reference>
<dbReference type="Proteomes" id="UP000620559">
    <property type="component" value="Unassembled WGS sequence"/>
</dbReference>
<name>A0A8J7FF32_9CYAN</name>
<evidence type="ECO:0000256" key="1">
    <source>
        <dbReference type="SAM" id="MobiDB-lite"/>
    </source>
</evidence>
<evidence type="ECO:0000313" key="3">
    <source>
        <dbReference type="Proteomes" id="UP000620559"/>
    </source>
</evidence>
<comment type="caution">
    <text evidence="2">The sequence shown here is derived from an EMBL/GenBank/DDBJ whole genome shotgun (WGS) entry which is preliminary data.</text>
</comment>
<dbReference type="RefSeq" id="WP_193923360.1">
    <property type="nucleotide sequence ID" value="NZ_JADEWL010000095.1"/>
</dbReference>
<feature type="region of interest" description="Disordered" evidence="1">
    <location>
        <begin position="190"/>
        <end position="213"/>
    </location>
</feature>
<accession>A0A8J7FF32</accession>
<dbReference type="AlphaFoldDB" id="A0A8J7FF32"/>
<gene>
    <name evidence="2" type="ORF">IQ247_22085</name>
</gene>
<evidence type="ECO:0000313" key="2">
    <source>
        <dbReference type="EMBL" id="MBE9215318.1"/>
    </source>
</evidence>
<protein>
    <submittedName>
        <fullName evidence="2">Uncharacterized protein</fullName>
    </submittedName>
</protein>